<organism evidence="2 3">
    <name type="scientific">Pseudonocardia humida</name>
    <dbReference type="NCBI Taxonomy" id="2800819"/>
    <lineage>
        <taxon>Bacteria</taxon>
        <taxon>Bacillati</taxon>
        <taxon>Actinomycetota</taxon>
        <taxon>Actinomycetes</taxon>
        <taxon>Pseudonocardiales</taxon>
        <taxon>Pseudonocardiaceae</taxon>
        <taxon>Pseudonocardia</taxon>
    </lineage>
</organism>
<dbReference type="SUPFAM" id="SSF54637">
    <property type="entry name" value="Thioesterase/thiol ester dehydrase-isomerase"/>
    <property type="match status" value="1"/>
</dbReference>
<dbReference type="RefSeq" id="WP_256501638.1">
    <property type="nucleotide sequence ID" value="NZ_JAGSOV010000034.1"/>
</dbReference>
<dbReference type="CDD" id="cd00586">
    <property type="entry name" value="4HBT"/>
    <property type="match status" value="1"/>
</dbReference>
<dbReference type="Gene3D" id="3.10.129.10">
    <property type="entry name" value="Hotdog Thioesterase"/>
    <property type="match status" value="1"/>
</dbReference>
<dbReference type="Proteomes" id="UP001165283">
    <property type="component" value="Unassembled WGS sequence"/>
</dbReference>
<gene>
    <name evidence="2" type="ORF">KDL28_14920</name>
</gene>
<sequence length="174" mass="18873">MTPDPQSRSDPAADPTVPPAPEARGAALAEAVDEEWAFRVVVAVRSDDLDPNGHVRGSAYLAYGDHARWAALDAAGVEPADLRARRIGPVNLETTLRYHRELRPHDAVEVVTAFEWGTGRTSRVRQQLRRGDGVLAAEVSSVGGLLDLDTRRLLPDPGRYWLAIAARPELLGLG</sequence>
<dbReference type="Pfam" id="PF13279">
    <property type="entry name" value="4HBT_2"/>
    <property type="match status" value="1"/>
</dbReference>
<dbReference type="InterPro" id="IPR050563">
    <property type="entry name" value="4-hydroxybenzoyl-CoA_TE"/>
</dbReference>
<feature type="region of interest" description="Disordered" evidence="1">
    <location>
        <begin position="1"/>
        <end position="25"/>
    </location>
</feature>
<evidence type="ECO:0000313" key="2">
    <source>
        <dbReference type="EMBL" id="MCO1656351.1"/>
    </source>
</evidence>
<evidence type="ECO:0000256" key="1">
    <source>
        <dbReference type="SAM" id="MobiDB-lite"/>
    </source>
</evidence>
<name>A0ABT1A039_9PSEU</name>
<accession>A0ABT1A039</accession>
<dbReference type="InterPro" id="IPR029069">
    <property type="entry name" value="HotDog_dom_sf"/>
</dbReference>
<proteinExistence type="predicted"/>
<dbReference type="PANTHER" id="PTHR31793:SF24">
    <property type="entry name" value="LONG-CHAIN ACYL-COA THIOESTERASE FADM"/>
    <property type="match status" value="1"/>
</dbReference>
<dbReference type="PANTHER" id="PTHR31793">
    <property type="entry name" value="4-HYDROXYBENZOYL-COA THIOESTERASE FAMILY MEMBER"/>
    <property type="match status" value="1"/>
</dbReference>
<reference evidence="2" key="1">
    <citation type="submission" date="2021-04" db="EMBL/GenBank/DDBJ databases">
        <title>Pseudonocardia sp. nov., isolated from sandy soil of mangrove forest.</title>
        <authorList>
            <person name="Zan Z."/>
            <person name="Huang R."/>
            <person name="Liu W."/>
        </authorList>
    </citation>
    <scope>NUCLEOTIDE SEQUENCE</scope>
    <source>
        <strain evidence="2">S2-4</strain>
    </source>
</reference>
<protein>
    <submittedName>
        <fullName evidence="2">Acyl-CoA thioesterase</fullName>
    </submittedName>
</protein>
<evidence type="ECO:0000313" key="3">
    <source>
        <dbReference type="Proteomes" id="UP001165283"/>
    </source>
</evidence>
<dbReference type="EMBL" id="JAGSOV010000034">
    <property type="protein sequence ID" value="MCO1656351.1"/>
    <property type="molecule type" value="Genomic_DNA"/>
</dbReference>
<comment type="caution">
    <text evidence="2">The sequence shown here is derived from an EMBL/GenBank/DDBJ whole genome shotgun (WGS) entry which is preliminary data.</text>
</comment>
<keyword evidence="3" id="KW-1185">Reference proteome</keyword>